<dbReference type="AlphaFoldDB" id="A0A918D095"/>
<feature type="region of interest" description="Disordered" evidence="1">
    <location>
        <begin position="73"/>
        <end position="142"/>
    </location>
</feature>
<proteinExistence type="predicted"/>
<dbReference type="EMBL" id="BMMM01000002">
    <property type="protein sequence ID" value="GGN53386.1"/>
    <property type="molecule type" value="Genomic_DNA"/>
</dbReference>
<protein>
    <submittedName>
        <fullName evidence="2">Uncharacterized protein</fullName>
    </submittedName>
</protein>
<dbReference type="Proteomes" id="UP000600365">
    <property type="component" value="Unassembled WGS sequence"/>
</dbReference>
<keyword evidence="3" id="KW-1185">Reference proteome</keyword>
<evidence type="ECO:0000313" key="3">
    <source>
        <dbReference type="Proteomes" id="UP000600365"/>
    </source>
</evidence>
<evidence type="ECO:0000256" key="1">
    <source>
        <dbReference type="SAM" id="MobiDB-lite"/>
    </source>
</evidence>
<organism evidence="2 3">
    <name type="scientific">Streptomyces albiflavescens</name>
    <dbReference type="NCBI Taxonomy" id="1623582"/>
    <lineage>
        <taxon>Bacteria</taxon>
        <taxon>Bacillati</taxon>
        <taxon>Actinomycetota</taxon>
        <taxon>Actinomycetes</taxon>
        <taxon>Kitasatosporales</taxon>
        <taxon>Streptomycetaceae</taxon>
        <taxon>Streptomyces</taxon>
    </lineage>
</organism>
<comment type="caution">
    <text evidence="2">The sequence shown here is derived from an EMBL/GenBank/DDBJ whole genome shotgun (WGS) entry which is preliminary data.</text>
</comment>
<evidence type="ECO:0000313" key="2">
    <source>
        <dbReference type="EMBL" id="GGN53386.1"/>
    </source>
</evidence>
<reference evidence="2 3" key="1">
    <citation type="journal article" date="2014" name="Int. J. Syst. Evol. Microbiol.">
        <title>Complete genome sequence of Corynebacterium casei LMG S-19264T (=DSM 44701T), isolated from a smear-ripened cheese.</title>
        <authorList>
            <consortium name="US DOE Joint Genome Institute (JGI-PGF)"/>
            <person name="Walter F."/>
            <person name="Albersmeier A."/>
            <person name="Kalinowski J."/>
            <person name="Ruckert C."/>
        </authorList>
    </citation>
    <scope>NUCLEOTIDE SEQUENCE [LARGE SCALE GENOMIC DNA]</scope>
    <source>
        <strain evidence="2 3">CGMCC 4.7111</strain>
    </source>
</reference>
<feature type="compositionally biased region" description="Basic and acidic residues" evidence="1">
    <location>
        <begin position="129"/>
        <end position="142"/>
    </location>
</feature>
<sequence>MDGVRVVGAVAEPRRDGNAALGRQDEFEFEFAFHHGVHVVRFLSCPGPCGRARTSGERVGPEPLREFREISSDRLQPAPNQLRAPSATKGGFFPDNTGTRLARRGGTLPERGGYGGSGRDACAGLIDVEPSKDPRADTGRRT</sequence>
<gene>
    <name evidence="2" type="ORF">GCM10011579_011550</name>
</gene>
<name>A0A918D095_9ACTN</name>
<accession>A0A918D095</accession>